<dbReference type="SUPFAM" id="SSF57302">
    <property type="entry name" value="Snake toxin-like"/>
    <property type="match status" value="2"/>
</dbReference>
<keyword evidence="3" id="KW-0964">Secreted</keyword>
<keyword evidence="4" id="KW-0593">Phospholipase A2 inhibitor</keyword>
<accession>A0A670IP00</accession>
<evidence type="ECO:0000259" key="6">
    <source>
        <dbReference type="SMART" id="SM00134"/>
    </source>
</evidence>
<dbReference type="Proteomes" id="UP000472272">
    <property type="component" value="Chromosome 8"/>
</dbReference>
<dbReference type="Ensembl" id="ENSPMRT00000014666.1">
    <property type="protein sequence ID" value="ENSPMRP00000013725.1"/>
    <property type="gene ID" value="ENSPMRG00000009203.1"/>
</dbReference>
<sequence>MNIKANREGCMVLYMRPPVCKVDLLPTWPVSHWGGALASPPCFPGSLTDLFYRTVPHLPTTHTHIRSCIKEAEVWVGFVLCVCSRLVNSSQLKSRMMQTPLFISLLAAFIALGMALECEQCTGPTSRCSGPMMQCTQEQDTCVSRVLSVSISGIDQNVFEKGCGSSKLCGKGPQIINSGLFGTTVIETHCCVGAACKTTWPPTPRRNTTLNGRQCSTCPPDGTECKFPPIKCAGEETKCFEISGATTIAGQTASTVLKGCANELACQAMEIGTKTFGNVIQEVKSAKCTDGAASTIPGSLGLLFPALSGLLLVKFLA</sequence>
<dbReference type="Pfam" id="PF00021">
    <property type="entry name" value="UPAR_LY6"/>
    <property type="match status" value="1"/>
</dbReference>
<dbReference type="InterPro" id="IPR050918">
    <property type="entry name" value="CNF-like_PLA2_Inhibitor"/>
</dbReference>
<evidence type="ECO:0000256" key="4">
    <source>
        <dbReference type="ARBA" id="ARBA00023005"/>
    </source>
</evidence>
<dbReference type="GO" id="GO:0005576">
    <property type="term" value="C:extracellular region"/>
    <property type="evidence" value="ECO:0007669"/>
    <property type="project" value="UniProtKB-SubCell"/>
</dbReference>
<name>A0A670IP00_PODMU</name>
<comment type="subcellular location">
    <subcellularLocation>
        <location evidence="1">Secreted</location>
    </subcellularLocation>
</comment>
<keyword evidence="5" id="KW-1015">Disulfide bond</keyword>
<evidence type="ECO:0000256" key="1">
    <source>
        <dbReference type="ARBA" id="ARBA00004613"/>
    </source>
</evidence>
<dbReference type="PANTHER" id="PTHR20914">
    <property type="entry name" value="LY6/PLAUR DOMAIN-CONTAINING PROTEIN 8"/>
    <property type="match status" value="1"/>
</dbReference>
<reference evidence="7" key="3">
    <citation type="submission" date="2025-09" db="UniProtKB">
        <authorList>
            <consortium name="Ensembl"/>
        </authorList>
    </citation>
    <scope>IDENTIFICATION</scope>
</reference>
<evidence type="ECO:0000256" key="5">
    <source>
        <dbReference type="ARBA" id="ARBA00023157"/>
    </source>
</evidence>
<dbReference type="CDD" id="cd23588">
    <property type="entry name" value="TFP_LU_ECD_PLIG"/>
    <property type="match status" value="1"/>
</dbReference>
<dbReference type="SMART" id="SM00134">
    <property type="entry name" value="LU"/>
    <property type="match status" value="1"/>
</dbReference>
<dbReference type="InterPro" id="IPR045860">
    <property type="entry name" value="Snake_toxin-like_sf"/>
</dbReference>
<dbReference type="GeneTree" id="ENSGT00940000163304"/>
<evidence type="ECO:0000313" key="8">
    <source>
        <dbReference type="Proteomes" id="UP000472272"/>
    </source>
</evidence>
<dbReference type="OMA" id="CANELAC"/>
<organism evidence="7 8">
    <name type="scientific">Podarcis muralis</name>
    <name type="common">Wall lizard</name>
    <name type="synonym">Lacerta muralis</name>
    <dbReference type="NCBI Taxonomy" id="64176"/>
    <lineage>
        <taxon>Eukaryota</taxon>
        <taxon>Metazoa</taxon>
        <taxon>Chordata</taxon>
        <taxon>Craniata</taxon>
        <taxon>Vertebrata</taxon>
        <taxon>Euteleostomi</taxon>
        <taxon>Lepidosauria</taxon>
        <taxon>Squamata</taxon>
        <taxon>Bifurcata</taxon>
        <taxon>Unidentata</taxon>
        <taxon>Episquamata</taxon>
        <taxon>Laterata</taxon>
        <taxon>Lacertibaenia</taxon>
        <taxon>Lacertidae</taxon>
        <taxon>Podarcis</taxon>
    </lineage>
</organism>
<dbReference type="GO" id="GO:0019834">
    <property type="term" value="F:phospholipase A2 inhibitor activity"/>
    <property type="evidence" value="ECO:0007669"/>
    <property type="project" value="UniProtKB-KW"/>
</dbReference>
<proteinExistence type="inferred from homology"/>
<evidence type="ECO:0000256" key="3">
    <source>
        <dbReference type="ARBA" id="ARBA00022525"/>
    </source>
</evidence>
<evidence type="ECO:0000256" key="2">
    <source>
        <dbReference type="ARBA" id="ARBA00006570"/>
    </source>
</evidence>
<protein>
    <recommendedName>
        <fullName evidence="6">UPAR/Ly6 domain-containing protein</fullName>
    </recommendedName>
</protein>
<keyword evidence="8" id="KW-1185">Reference proteome</keyword>
<dbReference type="Pfam" id="PF02988">
    <property type="entry name" value="PLA2_inh"/>
    <property type="match status" value="1"/>
</dbReference>
<comment type="similarity">
    <text evidence="2">Belongs to the CNF-like-inhibitor family.</text>
</comment>
<reference evidence="7 8" key="1">
    <citation type="journal article" date="2019" name="Proc. Natl. Acad. Sci. U.S.A.">
        <title>Regulatory changes in pterin and carotenoid genes underlie balanced color polymorphisms in the wall lizard.</title>
        <authorList>
            <person name="Andrade P."/>
            <person name="Pinho C."/>
            <person name="Perez I de Lanuza G."/>
            <person name="Afonso S."/>
            <person name="Brejcha J."/>
            <person name="Rubin C.J."/>
            <person name="Wallerman O."/>
            <person name="Pereira P."/>
            <person name="Sabatino S.J."/>
            <person name="Bellati A."/>
            <person name="Pellitteri-Rosa D."/>
            <person name="Bosakova Z."/>
            <person name="Bunikis I."/>
            <person name="Carretero M.A."/>
            <person name="Feiner N."/>
            <person name="Marsik P."/>
            <person name="Pauperio F."/>
            <person name="Salvi D."/>
            <person name="Soler L."/>
            <person name="While G.M."/>
            <person name="Uller T."/>
            <person name="Font E."/>
            <person name="Andersson L."/>
            <person name="Carneiro M."/>
        </authorList>
    </citation>
    <scope>NUCLEOTIDE SEQUENCE</scope>
</reference>
<dbReference type="CDD" id="cd23572">
    <property type="entry name" value="TFP_LU_ECD_PINLYP_rpt2"/>
    <property type="match status" value="1"/>
</dbReference>
<evidence type="ECO:0000313" key="7">
    <source>
        <dbReference type="Ensembl" id="ENSPMRP00000013725.1"/>
    </source>
</evidence>
<feature type="domain" description="UPAR/Ly6" evidence="6">
    <location>
        <begin position="116"/>
        <end position="211"/>
    </location>
</feature>
<dbReference type="InterPro" id="IPR016054">
    <property type="entry name" value="LY6_UPA_recep-like"/>
</dbReference>
<reference evidence="7" key="2">
    <citation type="submission" date="2025-08" db="UniProtKB">
        <authorList>
            <consortium name="Ensembl"/>
        </authorList>
    </citation>
    <scope>IDENTIFICATION</scope>
</reference>
<dbReference type="AlphaFoldDB" id="A0A670IP00"/>
<dbReference type="PANTHER" id="PTHR20914:SF30">
    <property type="entry name" value="LY6_PLAUR DOMAIN CONTAINING 9"/>
    <property type="match status" value="1"/>
</dbReference>
<dbReference type="InterPro" id="IPR004126">
    <property type="entry name" value="PLipase_A2_inh_N"/>
</dbReference>
<dbReference type="Gene3D" id="2.10.60.10">
    <property type="entry name" value="CD59"/>
    <property type="match status" value="2"/>
</dbReference>